<evidence type="ECO:0000313" key="3">
    <source>
        <dbReference type="Proteomes" id="UP000504631"/>
    </source>
</evidence>
<dbReference type="PANTHER" id="PTHR22874">
    <property type="entry name" value="ACTIVATING MOLECULE IN BECN1-REGULATED AUTOPHAGY PROTEIN 1"/>
    <property type="match status" value="1"/>
</dbReference>
<evidence type="ECO:0000313" key="5">
    <source>
        <dbReference type="RefSeq" id="XP_033355438.1"/>
    </source>
</evidence>
<accession>A0A6J3KQX4</accession>
<dbReference type="SMART" id="SM00320">
    <property type="entry name" value="WD40"/>
    <property type="match status" value="4"/>
</dbReference>
<name>A0A6J3KQX4_9HYME</name>
<keyword evidence="1" id="KW-0853">WD repeat</keyword>
<dbReference type="SUPFAM" id="SSF50978">
    <property type="entry name" value="WD40 repeat-like"/>
    <property type="match status" value="1"/>
</dbReference>
<dbReference type="PROSITE" id="PS50294">
    <property type="entry name" value="WD_REPEATS_REGION"/>
    <property type="match status" value="1"/>
</dbReference>
<proteinExistence type="predicted"/>
<dbReference type="Pfam" id="PF00400">
    <property type="entry name" value="WD40"/>
    <property type="match status" value="2"/>
</dbReference>
<dbReference type="AlphaFoldDB" id="A0A6J3KQX4"/>
<dbReference type="SUPFAM" id="SSF82171">
    <property type="entry name" value="DPP6 N-terminal domain-like"/>
    <property type="match status" value="1"/>
</dbReference>
<dbReference type="GO" id="GO:0000423">
    <property type="term" value="P:mitophagy"/>
    <property type="evidence" value="ECO:0007669"/>
    <property type="project" value="TreeGrafter"/>
</dbReference>
<dbReference type="PROSITE" id="PS50082">
    <property type="entry name" value="WD_REPEATS_2"/>
    <property type="match status" value="1"/>
</dbReference>
<dbReference type="InterPro" id="IPR036322">
    <property type="entry name" value="WD40_repeat_dom_sf"/>
</dbReference>
<dbReference type="RefSeq" id="XP_033355439.1">
    <property type="nucleotide sequence ID" value="XM_033499548.1"/>
</dbReference>
<evidence type="ECO:0000313" key="7">
    <source>
        <dbReference type="RefSeq" id="XP_033355440.1"/>
    </source>
</evidence>
<reference evidence="4 5" key="1">
    <citation type="submission" date="2025-04" db="UniProtKB">
        <authorList>
            <consortium name="RefSeq"/>
        </authorList>
    </citation>
    <scope>IDENTIFICATION</scope>
    <source>
        <tissue evidence="4 5">Muscle</tissue>
    </source>
</reference>
<dbReference type="RefSeq" id="XP_033355438.1">
    <property type="nucleotide sequence ID" value="XM_033499547.1"/>
</dbReference>
<dbReference type="PANTHER" id="PTHR22874:SF1">
    <property type="entry name" value="ACTIVATING MOLECULE IN BECN1-REGULATED AUTOPHAGY PROTEIN 1"/>
    <property type="match status" value="1"/>
</dbReference>
<dbReference type="InterPro" id="IPR001680">
    <property type="entry name" value="WD40_rpt"/>
</dbReference>
<feature type="compositionally biased region" description="Polar residues" evidence="2">
    <location>
        <begin position="250"/>
        <end position="272"/>
    </location>
</feature>
<organism evidence="3 7">
    <name type="scientific">Bombus vosnesenskii</name>
    <dbReference type="NCBI Taxonomy" id="207650"/>
    <lineage>
        <taxon>Eukaryota</taxon>
        <taxon>Metazoa</taxon>
        <taxon>Ecdysozoa</taxon>
        <taxon>Arthropoda</taxon>
        <taxon>Hexapoda</taxon>
        <taxon>Insecta</taxon>
        <taxon>Pterygota</taxon>
        <taxon>Neoptera</taxon>
        <taxon>Endopterygota</taxon>
        <taxon>Hymenoptera</taxon>
        <taxon>Apocrita</taxon>
        <taxon>Aculeata</taxon>
        <taxon>Apoidea</taxon>
        <taxon>Anthophila</taxon>
        <taxon>Apidae</taxon>
        <taxon>Bombus</taxon>
        <taxon>Pyrobombus</taxon>
    </lineage>
</organism>
<dbReference type="Proteomes" id="UP000504631">
    <property type="component" value="Unplaced"/>
</dbReference>
<dbReference type="KEGG" id="bvk:117236521"/>
<evidence type="ECO:0000256" key="1">
    <source>
        <dbReference type="PROSITE-ProRule" id="PRU00221"/>
    </source>
</evidence>
<dbReference type="InterPro" id="IPR052596">
    <property type="entry name" value="AMBRA1_autophagy"/>
</dbReference>
<dbReference type="InterPro" id="IPR015943">
    <property type="entry name" value="WD40/YVTN_repeat-like_dom_sf"/>
</dbReference>
<feature type="region of interest" description="Disordered" evidence="2">
    <location>
        <begin position="224"/>
        <end position="272"/>
    </location>
</feature>
<dbReference type="GO" id="GO:0000045">
    <property type="term" value="P:autophagosome assembly"/>
    <property type="evidence" value="ECO:0007669"/>
    <property type="project" value="TreeGrafter"/>
</dbReference>
<dbReference type="GeneID" id="117236521"/>
<sequence>MEQVKERPELLHCNHSHNILQNLMLRDLGLLYYKCYKTTTRALESAAEMKLVGRKHRELEYDLPGYPRATFLMVFSPDGTKIASAHGNHSVYITDVATRKNIKILSGHPRTPWCIAFHPSSSYILASGCLGGQVRVWDLRGDSKVWNATSQTVIASLAFHPSEKLLVIATNNQIHFWDWSRPEPFAVISTKSTIEKVRYVAFDNLGKKLITGIGNNYIRESRVFRSRLRPPRTTHNSQVPCNHPERTDQNEAIQSSRTMGPEPSHSTQSNLHDSVSVGIDESCILLYPYNSRRGTGRGRGELNPLHEEDERTPSSVLRHLILLHAPLDSDYGFRYIKTELIGFICNEILNFLEDVSAVVLNFSGISSYRVQAWDFSKGEIPDIKNSEKNVVIHKCKIRNDASINISSDGKLLATCFMGAAGVYSLQWETLGEEIYWAEVYNSVISVSISPTQEHLLVGLARSAIGKEYTMAIIYRLTHKQSESNKPRMQDLDFNNLAKYLHFMSKRNTMLWVRDLLQSNQSTGGHTSINCIRWAPQPGQGLIYATNTGRLAILH</sequence>
<dbReference type="GO" id="GO:0080008">
    <property type="term" value="C:Cul4-RING E3 ubiquitin ligase complex"/>
    <property type="evidence" value="ECO:0007669"/>
    <property type="project" value="TreeGrafter"/>
</dbReference>
<evidence type="ECO:0000313" key="6">
    <source>
        <dbReference type="RefSeq" id="XP_033355439.1"/>
    </source>
</evidence>
<dbReference type="GO" id="GO:1990756">
    <property type="term" value="F:ubiquitin-like ligase-substrate adaptor activity"/>
    <property type="evidence" value="ECO:0007669"/>
    <property type="project" value="TreeGrafter"/>
</dbReference>
<feature type="repeat" description="WD" evidence="1">
    <location>
        <begin position="105"/>
        <end position="147"/>
    </location>
</feature>
<dbReference type="Gene3D" id="2.130.10.10">
    <property type="entry name" value="YVTN repeat-like/Quinoprotein amine dehydrogenase"/>
    <property type="match status" value="1"/>
</dbReference>
<evidence type="ECO:0000256" key="2">
    <source>
        <dbReference type="SAM" id="MobiDB-lite"/>
    </source>
</evidence>
<dbReference type="RefSeq" id="XP_033355440.1">
    <property type="nucleotide sequence ID" value="XM_033499549.1"/>
</dbReference>
<protein>
    <submittedName>
        <fullName evidence="4 5">Activating molecule in BECN1-regulated autophagy protein 1-like isoform X1</fullName>
    </submittedName>
</protein>
<gene>
    <name evidence="4 5 6 7" type="primary">LOC117236521</name>
</gene>
<evidence type="ECO:0000313" key="4">
    <source>
        <dbReference type="RefSeq" id="XP_033355437.1"/>
    </source>
</evidence>
<dbReference type="RefSeq" id="XP_033355437.1">
    <property type="nucleotide sequence ID" value="XM_033499546.1"/>
</dbReference>
<keyword evidence="3" id="KW-1185">Reference proteome</keyword>